<evidence type="ECO:0000313" key="6">
    <source>
        <dbReference type="Proteomes" id="UP000236752"/>
    </source>
</evidence>
<gene>
    <name evidence="5" type="ORF">SAMN04488045_0499</name>
</gene>
<dbReference type="OrthoDB" id="9797743at2"/>
<dbReference type="NCBIfam" id="TIGR01549">
    <property type="entry name" value="HAD-SF-IA-v1"/>
    <property type="match status" value="1"/>
</dbReference>
<comment type="catalytic activity">
    <reaction evidence="1">
        <text>2-phosphoglycolate + H2O = glycolate + phosphate</text>
        <dbReference type="Rhea" id="RHEA:14369"/>
        <dbReference type="ChEBI" id="CHEBI:15377"/>
        <dbReference type="ChEBI" id="CHEBI:29805"/>
        <dbReference type="ChEBI" id="CHEBI:43474"/>
        <dbReference type="ChEBI" id="CHEBI:58033"/>
        <dbReference type="EC" id="3.1.3.18"/>
    </reaction>
</comment>
<dbReference type="PANTHER" id="PTHR43434">
    <property type="entry name" value="PHOSPHOGLYCOLATE PHOSPHATASE"/>
    <property type="match status" value="1"/>
</dbReference>
<dbReference type="GO" id="GO:0008967">
    <property type="term" value="F:phosphoglycolate phosphatase activity"/>
    <property type="evidence" value="ECO:0007669"/>
    <property type="project" value="UniProtKB-EC"/>
</dbReference>
<evidence type="ECO:0000256" key="3">
    <source>
        <dbReference type="ARBA" id="ARBA00006171"/>
    </source>
</evidence>
<sequence>MSDPTRIKAVLFDKDGTLFDFRATWDVWTHQVLVDLAKGRDDVLKAMAHDARFDLDTRKMQPDSPIIAGTQAEATSILLRHLPEWTFDTLIRHLDERVAVAPLVPATPLPELLGQLQDMGIATGVMTNDSEAGALAHLKAAGVHEMFDFVAGYDSGYGAKPDPDPLLAFAQQIGCPPEQTAMIGDSRHDLMAARAAGMVSVGVLTGVAGTDELSDLADVILDHIGHLPDWLRSDPNEKAHF</sequence>
<evidence type="ECO:0000256" key="4">
    <source>
        <dbReference type="ARBA" id="ARBA00013078"/>
    </source>
</evidence>
<dbReference type="InterPro" id="IPR036412">
    <property type="entry name" value="HAD-like_sf"/>
</dbReference>
<dbReference type="GO" id="GO:0005829">
    <property type="term" value="C:cytosol"/>
    <property type="evidence" value="ECO:0007669"/>
    <property type="project" value="TreeGrafter"/>
</dbReference>
<evidence type="ECO:0000313" key="5">
    <source>
        <dbReference type="EMBL" id="SEF58071.1"/>
    </source>
</evidence>
<dbReference type="InterPro" id="IPR006439">
    <property type="entry name" value="HAD-SF_hydro_IA"/>
</dbReference>
<dbReference type="EC" id="3.1.3.18" evidence="4"/>
<dbReference type="Gene3D" id="3.40.50.1000">
    <property type="entry name" value="HAD superfamily/HAD-like"/>
    <property type="match status" value="1"/>
</dbReference>
<dbReference type="InterPro" id="IPR050155">
    <property type="entry name" value="HAD-like_hydrolase_sf"/>
</dbReference>
<dbReference type="GO" id="GO:0006281">
    <property type="term" value="P:DNA repair"/>
    <property type="evidence" value="ECO:0007669"/>
    <property type="project" value="TreeGrafter"/>
</dbReference>
<protein>
    <recommendedName>
        <fullName evidence="4">phosphoglycolate phosphatase</fullName>
        <ecNumber evidence="4">3.1.3.18</ecNumber>
    </recommendedName>
</protein>
<accession>A0A1H5T7J8</accession>
<dbReference type="SFLD" id="SFLDG01129">
    <property type="entry name" value="C1.5:_HAD__Beta-PGM__Phosphata"/>
    <property type="match status" value="1"/>
</dbReference>
<dbReference type="InterPro" id="IPR023214">
    <property type="entry name" value="HAD_sf"/>
</dbReference>
<evidence type="ECO:0000256" key="2">
    <source>
        <dbReference type="ARBA" id="ARBA00004818"/>
    </source>
</evidence>
<dbReference type="PANTHER" id="PTHR43434:SF1">
    <property type="entry name" value="PHOSPHOGLYCOLATE PHOSPHATASE"/>
    <property type="match status" value="1"/>
</dbReference>
<dbReference type="SUPFAM" id="SSF56784">
    <property type="entry name" value="HAD-like"/>
    <property type="match status" value="1"/>
</dbReference>
<name>A0A1H5T7J8_9RHOB</name>
<dbReference type="PRINTS" id="PR00413">
    <property type="entry name" value="HADHALOGNASE"/>
</dbReference>
<dbReference type="Proteomes" id="UP000236752">
    <property type="component" value="Unassembled WGS sequence"/>
</dbReference>
<dbReference type="RefSeq" id="WP_103908877.1">
    <property type="nucleotide sequence ID" value="NZ_FNUZ01000001.1"/>
</dbReference>
<dbReference type="EMBL" id="FNUZ01000001">
    <property type="protein sequence ID" value="SEF58071.1"/>
    <property type="molecule type" value="Genomic_DNA"/>
</dbReference>
<evidence type="ECO:0000256" key="1">
    <source>
        <dbReference type="ARBA" id="ARBA00000830"/>
    </source>
</evidence>
<dbReference type="Gene3D" id="1.10.150.240">
    <property type="entry name" value="Putative phosphatase, domain 2"/>
    <property type="match status" value="1"/>
</dbReference>
<dbReference type="SFLD" id="SFLDS00003">
    <property type="entry name" value="Haloacid_Dehalogenase"/>
    <property type="match status" value="1"/>
</dbReference>
<reference evidence="5 6" key="1">
    <citation type="submission" date="2016-10" db="EMBL/GenBank/DDBJ databases">
        <authorList>
            <person name="de Groot N.N."/>
        </authorList>
    </citation>
    <scope>NUCLEOTIDE SEQUENCE [LARGE SCALE GENOMIC DNA]</scope>
    <source>
        <strain evidence="5 6">DSM 26915</strain>
    </source>
</reference>
<keyword evidence="6" id="KW-1185">Reference proteome</keyword>
<dbReference type="InterPro" id="IPR023198">
    <property type="entry name" value="PGP-like_dom2"/>
</dbReference>
<organism evidence="5 6">
    <name type="scientific">Thalassococcus halodurans</name>
    <dbReference type="NCBI Taxonomy" id="373675"/>
    <lineage>
        <taxon>Bacteria</taxon>
        <taxon>Pseudomonadati</taxon>
        <taxon>Pseudomonadota</taxon>
        <taxon>Alphaproteobacteria</taxon>
        <taxon>Rhodobacterales</taxon>
        <taxon>Roseobacteraceae</taxon>
        <taxon>Thalassococcus</taxon>
    </lineage>
</organism>
<comment type="similarity">
    <text evidence="3">Belongs to the HAD-like hydrolase superfamily. CbbY/CbbZ/Gph/YieH family.</text>
</comment>
<comment type="pathway">
    <text evidence="2">Organic acid metabolism; glycolate biosynthesis; glycolate from 2-phosphoglycolate: step 1/1.</text>
</comment>
<dbReference type="Pfam" id="PF00702">
    <property type="entry name" value="Hydrolase"/>
    <property type="match status" value="1"/>
</dbReference>
<dbReference type="AlphaFoldDB" id="A0A1H5T7J8"/>
<proteinExistence type="inferred from homology"/>